<keyword evidence="2" id="KW-0472">Membrane</keyword>
<name>A0A4Y1WU80_9BACT</name>
<proteinExistence type="predicted"/>
<dbReference type="GeneID" id="78342613"/>
<evidence type="ECO:0000256" key="2">
    <source>
        <dbReference type="SAM" id="Phobius"/>
    </source>
</evidence>
<dbReference type="OrthoDB" id="1120137at2"/>
<keyword evidence="4" id="KW-1185">Reference proteome</keyword>
<keyword evidence="2" id="KW-0812">Transmembrane</keyword>
<dbReference type="RefSeq" id="WP_141413000.1">
    <property type="nucleotide sequence ID" value="NZ_AP019735.1"/>
</dbReference>
<keyword evidence="2" id="KW-1133">Transmembrane helix</keyword>
<dbReference type="EMBL" id="AP019735">
    <property type="protein sequence ID" value="BBL04581.1"/>
    <property type="molecule type" value="Genomic_DNA"/>
</dbReference>
<evidence type="ECO:0000313" key="3">
    <source>
        <dbReference type="EMBL" id="BBL04581.1"/>
    </source>
</evidence>
<dbReference type="Proteomes" id="UP000318946">
    <property type="component" value="Chromosome"/>
</dbReference>
<protein>
    <recommendedName>
        <fullName evidence="5">CCDC81-like prokaryotic HU domain-containing protein</fullName>
    </recommendedName>
</protein>
<sequence length="246" mass="25336">MTTDVKVLIAEFLRTHKRLVVPQLGAFIVKAPGGEILFSELFKRDDGVLRGLLTAAGASEIEAAGAIDRLIFDLRHAVQHGGVYLVAGLGTFSAGANGTLTFAYDPQAGAAAGPASALPAGSAVETEASGEPAADRTVASGTGGSVGSDAVGRGRTPRYEPDPCVKGLTYGRPVKTTDAYTFVGSKPARRIDAFLIVAIVAALLAVGVIVYGYVNDRRAKQMQAELMEEVSQSAAADEAAAESVAE</sequence>
<gene>
    <name evidence="3" type="ORF">A5CBH24_18940</name>
</gene>
<feature type="region of interest" description="Disordered" evidence="1">
    <location>
        <begin position="122"/>
        <end position="158"/>
    </location>
</feature>
<reference evidence="4" key="1">
    <citation type="submission" date="2019-06" db="EMBL/GenBank/DDBJ databases">
        <title>Alistipes onderdonkii subsp. vulgaris subsp. nov., Alistipes dispar sp. nov. and Alistipes communis sp. nov., isolated from human faeces, and creation of Alistipes onderdonkii subsp. onderdonkii subsp. nov.</title>
        <authorList>
            <person name="Sakamoto M."/>
            <person name="Ikeyama N."/>
            <person name="Ogata Y."/>
            <person name="Suda W."/>
            <person name="Iino T."/>
            <person name="Hattori M."/>
            <person name="Ohkuma M."/>
        </authorList>
    </citation>
    <scope>NUCLEOTIDE SEQUENCE [LARGE SCALE GENOMIC DNA]</scope>
    <source>
        <strain evidence="4">5CBH24</strain>
    </source>
</reference>
<accession>A0A4Y1WU80</accession>
<organism evidence="3 4">
    <name type="scientific">Alistipes communis</name>
    <dbReference type="NCBI Taxonomy" id="2585118"/>
    <lineage>
        <taxon>Bacteria</taxon>
        <taxon>Pseudomonadati</taxon>
        <taxon>Bacteroidota</taxon>
        <taxon>Bacteroidia</taxon>
        <taxon>Bacteroidales</taxon>
        <taxon>Rikenellaceae</taxon>
        <taxon>Alistipes</taxon>
    </lineage>
</organism>
<evidence type="ECO:0000313" key="4">
    <source>
        <dbReference type="Proteomes" id="UP000318946"/>
    </source>
</evidence>
<feature type="transmembrane region" description="Helical" evidence="2">
    <location>
        <begin position="193"/>
        <end position="214"/>
    </location>
</feature>
<dbReference type="KEGG" id="acou:A5CBH24_18940"/>
<evidence type="ECO:0000256" key="1">
    <source>
        <dbReference type="SAM" id="MobiDB-lite"/>
    </source>
</evidence>
<dbReference type="AlphaFoldDB" id="A0A4Y1WU80"/>
<evidence type="ECO:0008006" key="5">
    <source>
        <dbReference type="Google" id="ProtNLM"/>
    </source>
</evidence>